<reference evidence="2 3" key="1">
    <citation type="submission" date="2018-10" db="EMBL/GenBank/DDBJ databases">
        <authorList>
            <person name="Ekblom R."/>
            <person name="Jareborg N."/>
        </authorList>
    </citation>
    <scope>NUCLEOTIDE SEQUENCE [LARGE SCALE GENOMIC DNA]</scope>
    <source>
        <tissue evidence="2">Muscle</tissue>
    </source>
</reference>
<dbReference type="Proteomes" id="UP000269945">
    <property type="component" value="Unassembled WGS sequence"/>
</dbReference>
<dbReference type="AlphaFoldDB" id="A0A9X9Q6Y0"/>
<sequence length="55" mass="6426">MFIPPSTLVEDSFDKKSRGSPERETAFLLRKEKEKREREVREKLDCSPLSVSDLD</sequence>
<evidence type="ECO:0000313" key="3">
    <source>
        <dbReference type="Proteomes" id="UP000269945"/>
    </source>
</evidence>
<accession>A0A9X9Q6Y0</accession>
<evidence type="ECO:0000313" key="2">
    <source>
        <dbReference type="EMBL" id="VCX37177.1"/>
    </source>
</evidence>
<keyword evidence="3" id="KW-1185">Reference proteome</keyword>
<feature type="region of interest" description="Disordered" evidence="1">
    <location>
        <begin position="1"/>
        <end position="30"/>
    </location>
</feature>
<gene>
    <name evidence="2" type="ORF">BN2614_LOCUS3</name>
</gene>
<dbReference type="EMBL" id="CYRY02043058">
    <property type="protein sequence ID" value="VCX37177.1"/>
    <property type="molecule type" value="Genomic_DNA"/>
</dbReference>
<name>A0A9X9Q6Y0_GULGU</name>
<proteinExistence type="predicted"/>
<comment type="caution">
    <text evidence="2">The sequence shown here is derived from an EMBL/GenBank/DDBJ whole genome shotgun (WGS) entry which is preliminary data.</text>
</comment>
<organism evidence="2 3">
    <name type="scientific">Gulo gulo</name>
    <name type="common">Wolverine</name>
    <name type="synonym">Gluton</name>
    <dbReference type="NCBI Taxonomy" id="48420"/>
    <lineage>
        <taxon>Eukaryota</taxon>
        <taxon>Metazoa</taxon>
        <taxon>Chordata</taxon>
        <taxon>Craniata</taxon>
        <taxon>Vertebrata</taxon>
        <taxon>Euteleostomi</taxon>
        <taxon>Mammalia</taxon>
        <taxon>Eutheria</taxon>
        <taxon>Laurasiatheria</taxon>
        <taxon>Carnivora</taxon>
        <taxon>Caniformia</taxon>
        <taxon>Musteloidea</taxon>
        <taxon>Mustelidae</taxon>
        <taxon>Guloninae</taxon>
        <taxon>Gulo</taxon>
    </lineage>
</organism>
<protein>
    <submittedName>
        <fullName evidence="2">Uncharacterized protein</fullName>
    </submittedName>
</protein>
<evidence type="ECO:0000256" key="1">
    <source>
        <dbReference type="SAM" id="MobiDB-lite"/>
    </source>
</evidence>
<feature type="compositionally biased region" description="Basic and acidic residues" evidence="1">
    <location>
        <begin position="12"/>
        <end position="30"/>
    </location>
</feature>